<evidence type="ECO:0000313" key="2">
    <source>
        <dbReference type="Proteomes" id="UP001270266"/>
    </source>
</evidence>
<accession>A0ABU5D1I0</accession>
<name>A0ABU5D1I0_9ENTR</name>
<proteinExistence type="predicted"/>
<gene>
    <name evidence="1" type="ORF">PYW49_09105</name>
</gene>
<dbReference type="Proteomes" id="UP001270266">
    <property type="component" value="Unassembled WGS sequence"/>
</dbReference>
<evidence type="ECO:0000313" key="1">
    <source>
        <dbReference type="EMBL" id="MDY0417826.1"/>
    </source>
</evidence>
<reference evidence="1 2" key="1">
    <citation type="submission" date="2023-02" db="EMBL/GenBank/DDBJ databases">
        <title>The draft genomes of Enterobacter strains.</title>
        <authorList>
            <person name="He Y."/>
            <person name="Feng Y."/>
            <person name="Zong Z."/>
        </authorList>
    </citation>
    <scope>NUCLEOTIDE SEQUENCE [LARGE SCALE GENOMIC DNA]</scope>
    <source>
        <strain evidence="1 2">170198</strain>
    </source>
</reference>
<comment type="caution">
    <text evidence="1">The sequence shown here is derived from an EMBL/GenBank/DDBJ whole genome shotgun (WGS) entry which is preliminary data.</text>
</comment>
<dbReference type="RefSeq" id="WP_320386280.1">
    <property type="nucleotide sequence ID" value="NZ_JARDVI010000002.1"/>
</dbReference>
<sequence length="131" mass="15471">MMEESVKHSHVKIRVCVRTNSFLFEKGLTEIARCYFIAKSRMLCIIDADTFGTRMHLVKYLEFIRRIKPDMLVLVTGHFAQEEQHPWYVKANESLSCWRESIDAMNFMGPNLDDIIDFYRNEMRVNSLSKS</sequence>
<keyword evidence="2" id="KW-1185">Reference proteome</keyword>
<dbReference type="EMBL" id="JARDVI010000002">
    <property type="protein sequence ID" value="MDY0417826.1"/>
    <property type="molecule type" value="Genomic_DNA"/>
</dbReference>
<protein>
    <submittedName>
        <fullName evidence="1">Uncharacterized protein</fullName>
    </submittedName>
</protein>
<organism evidence="1 2">
    <name type="scientific">Enterobacter chinensis</name>
    <dbReference type="NCBI Taxonomy" id="3030997"/>
    <lineage>
        <taxon>Bacteria</taxon>
        <taxon>Pseudomonadati</taxon>
        <taxon>Pseudomonadota</taxon>
        <taxon>Gammaproteobacteria</taxon>
        <taxon>Enterobacterales</taxon>
        <taxon>Enterobacteriaceae</taxon>
        <taxon>Enterobacter</taxon>
    </lineage>
</organism>